<evidence type="ECO:0000259" key="4">
    <source>
        <dbReference type="Pfam" id="PF00177"/>
    </source>
</evidence>
<evidence type="ECO:0000256" key="1">
    <source>
        <dbReference type="ARBA" id="ARBA00007151"/>
    </source>
</evidence>
<dbReference type="Gene3D" id="1.10.455.10">
    <property type="entry name" value="Ribosomal protein S7 domain"/>
    <property type="match status" value="1"/>
</dbReference>
<evidence type="ECO:0000256" key="2">
    <source>
        <dbReference type="ARBA" id="ARBA00022980"/>
    </source>
</evidence>
<dbReference type="GO" id="GO:1990904">
    <property type="term" value="C:ribonucleoprotein complex"/>
    <property type="evidence" value="ECO:0007669"/>
    <property type="project" value="UniProtKB-KW"/>
</dbReference>
<protein>
    <recommendedName>
        <fullName evidence="4">Small ribosomal subunit protein uS7 domain-containing protein</fullName>
    </recommendedName>
</protein>
<dbReference type="EMBL" id="CADEPI010000054">
    <property type="protein sequence ID" value="CAB3370659.1"/>
    <property type="molecule type" value="Genomic_DNA"/>
</dbReference>
<reference evidence="5 6" key="1">
    <citation type="submission" date="2020-04" db="EMBL/GenBank/DDBJ databases">
        <authorList>
            <person name="Alioto T."/>
            <person name="Alioto T."/>
            <person name="Gomez Garrido J."/>
        </authorList>
    </citation>
    <scope>NUCLEOTIDE SEQUENCE [LARGE SCALE GENOMIC DNA]</scope>
</reference>
<keyword evidence="2" id="KW-0689">Ribosomal protein</keyword>
<evidence type="ECO:0000256" key="3">
    <source>
        <dbReference type="ARBA" id="ARBA00023274"/>
    </source>
</evidence>
<name>A0A8S1CK25_9INSE</name>
<feature type="domain" description="Small ribosomal subunit protein uS7" evidence="4">
    <location>
        <begin position="76"/>
        <end position="166"/>
    </location>
</feature>
<dbReference type="OrthoDB" id="9972728at2759"/>
<dbReference type="GO" id="GO:0005840">
    <property type="term" value="C:ribosome"/>
    <property type="evidence" value="ECO:0007669"/>
    <property type="project" value="UniProtKB-KW"/>
</dbReference>
<dbReference type="Pfam" id="PF00177">
    <property type="entry name" value="Ribosomal_S7"/>
    <property type="match status" value="1"/>
</dbReference>
<accession>A0A8S1CK25</accession>
<organism evidence="5 6">
    <name type="scientific">Cloeon dipterum</name>
    <dbReference type="NCBI Taxonomy" id="197152"/>
    <lineage>
        <taxon>Eukaryota</taxon>
        <taxon>Metazoa</taxon>
        <taxon>Ecdysozoa</taxon>
        <taxon>Arthropoda</taxon>
        <taxon>Hexapoda</taxon>
        <taxon>Insecta</taxon>
        <taxon>Pterygota</taxon>
        <taxon>Palaeoptera</taxon>
        <taxon>Ephemeroptera</taxon>
        <taxon>Pisciforma</taxon>
        <taxon>Baetidae</taxon>
        <taxon>Cloeon</taxon>
    </lineage>
</organism>
<evidence type="ECO:0000313" key="6">
    <source>
        <dbReference type="Proteomes" id="UP000494165"/>
    </source>
</evidence>
<dbReference type="InterPro" id="IPR036823">
    <property type="entry name" value="Ribosomal_uS7_dom_sf"/>
</dbReference>
<keyword evidence="6" id="KW-1185">Reference proteome</keyword>
<keyword evidence="3" id="KW-0687">Ribonucleoprotein</keyword>
<gene>
    <name evidence="5" type="ORF">CLODIP_2_CD04444</name>
</gene>
<comment type="similarity">
    <text evidence="1">Belongs to the universal ribosomal protein uS7 family.</text>
</comment>
<proteinExistence type="inferred from homology"/>
<comment type="caution">
    <text evidence="5">The sequence shown here is derived from an EMBL/GenBank/DDBJ whole genome shotgun (WGS) entry which is preliminary data.</text>
</comment>
<dbReference type="AlphaFoldDB" id="A0A8S1CK25"/>
<sequence length="194" mass="22410">MSSLTKLISTLARVSDTKLALLNHSNVQIISSAKMSQYPKYFIDPTFRNDELNALYETGEVKEKALVPCRAALTEHTSSEFYSSFTRKFINHVMRKGNKQLAREVVEKAFEVIKKTQIQKYHSLPPEKKVDFTIRDPHELFHQAVINVKPIMVLTPIKRGGVRYQVLHKYIYTYIHLDSKLQLIYRCFPGSSSC</sequence>
<dbReference type="SUPFAM" id="SSF47973">
    <property type="entry name" value="Ribosomal protein S7"/>
    <property type="match status" value="1"/>
</dbReference>
<dbReference type="Proteomes" id="UP000494165">
    <property type="component" value="Unassembled WGS sequence"/>
</dbReference>
<evidence type="ECO:0000313" key="5">
    <source>
        <dbReference type="EMBL" id="CAB3370659.1"/>
    </source>
</evidence>
<dbReference type="InterPro" id="IPR023798">
    <property type="entry name" value="Ribosomal_uS7_dom"/>
</dbReference>